<dbReference type="RefSeq" id="WP_344301317.1">
    <property type="nucleotide sequence ID" value="NZ_BAAAQW010000015.1"/>
</dbReference>
<feature type="transmembrane region" description="Helical" evidence="6">
    <location>
        <begin position="239"/>
        <end position="264"/>
    </location>
</feature>
<keyword evidence="5 6" id="KW-0472">Membrane</keyword>
<comment type="subcellular location">
    <subcellularLocation>
        <location evidence="1">Cell membrane</location>
        <topology evidence="1">Multi-pass membrane protein</topology>
    </subcellularLocation>
</comment>
<comment type="caution">
    <text evidence="8">The sequence shown here is derived from an EMBL/GenBank/DDBJ whole genome shotgun (WGS) entry which is preliminary data.</text>
</comment>
<evidence type="ECO:0000259" key="7">
    <source>
        <dbReference type="PROSITE" id="PS50850"/>
    </source>
</evidence>
<feature type="transmembrane region" description="Helical" evidence="6">
    <location>
        <begin position="334"/>
        <end position="355"/>
    </location>
</feature>
<dbReference type="InterPro" id="IPR011701">
    <property type="entry name" value="MFS"/>
</dbReference>
<evidence type="ECO:0000256" key="2">
    <source>
        <dbReference type="ARBA" id="ARBA00022475"/>
    </source>
</evidence>
<dbReference type="InterPro" id="IPR036259">
    <property type="entry name" value="MFS_trans_sf"/>
</dbReference>
<feature type="transmembrane region" description="Helical" evidence="6">
    <location>
        <begin position="53"/>
        <end position="74"/>
    </location>
</feature>
<dbReference type="Proteomes" id="UP001500432">
    <property type="component" value="Unassembled WGS sequence"/>
</dbReference>
<feature type="domain" description="Major facilitator superfamily (MFS) profile" evidence="7">
    <location>
        <begin position="17"/>
        <end position="387"/>
    </location>
</feature>
<dbReference type="PANTHER" id="PTHR43124:SF3">
    <property type="entry name" value="CHLORAMPHENICOL EFFLUX PUMP RV0191"/>
    <property type="match status" value="1"/>
</dbReference>
<evidence type="ECO:0000256" key="1">
    <source>
        <dbReference type="ARBA" id="ARBA00004651"/>
    </source>
</evidence>
<evidence type="ECO:0000256" key="3">
    <source>
        <dbReference type="ARBA" id="ARBA00022692"/>
    </source>
</evidence>
<proteinExistence type="predicted"/>
<feature type="transmembrane region" description="Helical" evidence="6">
    <location>
        <begin position="276"/>
        <end position="293"/>
    </location>
</feature>
<feature type="transmembrane region" description="Helical" evidence="6">
    <location>
        <begin position="171"/>
        <end position="187"/>
    </location>
</feature>
<feature type="transmembrane region" description="Helical" evidence="6">
    <location>
        <begin position="361"/>
        <end position="386"/>
    </location>
</feature>
<keyword evidence="3 6" id="KW-0812">Transmembrane</keyword>
<evidence type="ECO:0000256" key="6">
    <source>
        <dbReference type="SAM" id="Phobius"/>
    </source>
</evidence>
<dbReference type="Pfam" id="PF07690">
    <property type="entry name" value="MFS_1"/>
    <property type="match status" value="2"/>
</dbReference>
<feature type="transmembrane region" description="Helical" evidence="6">
    <location>
        <begin position="86"/>
        <end position="107"/>
    </location>
</feature>
<organism evidence="8 9">
    <name type="scientific">Sinomonas flava</name>
    <dbReference type="NCBI Taxonomy" id="496857"/>
    <lineage>
        <taxon>Bacteria</taxon>
        <taxon>Bacillati</taxon>
        <taxon>Actinomycetota</taxon>
        <taxon>Actinomycetes</taxon>
        <taxon>Micrococcales</taxon>
        <taxon>Micrococcaceae</taxon>
        <taxon>Sinomonas</taxon>
    </lineage>
</organism>
<evidence type="ECO:0000313" key="8">
    <source>
        <dbReference type="EMBL" id="GAA2203646.1"/>
    </source>
</evidence>
<evidence type="ECO:0000256" key="5">
    <source>
        <dbReference type="ARBA" id="ARBA00023136"/>
    </source>
</evidence>
<dbReference type="PROSITE" id="PS50850">
    <property type="entry name" value="MFS"/>
    <property type="match status" value="1"/>
</dbReference>
<reference evidence="8 9" key="1">
    <citation type="journal article" date="2019" name="Int. J. Syst. Evol. Microbiol.">
        <title>The Global Catalogue of Microorganisms (GCM) 10K type strain sequencing project: providing services to taxonomists for standard genome sequencing and annotation.</title>
        <authorList>
            <consortium name="The Broad Institute Genomics Platform"/>
            <consortium name="The Broad Institute Genome Sequencing Center for Infectious Disease"/>
            <person name="Wu L."/>
            <person name="Ma J."/>
        </authorList>
    </citation>
    <scope>NUCLEOTIDE SEQUENCE [LARGE SCALE GENOMIC DNA]</scope>
    <source>
        <strain evidence="8 9">JCM 16034</strain>
    </source>
</reference>
<dbReference type="EMBL" id="BAAAQW010000015">
    <property type="protein sequence ID" value="GAA2203646.1"/>
    <property type="molecule type" value="Genomic_DNA"/>
</dbReference>
<gene>
    <name evidence="8" type="primary">mhpT</name>
    <name evidence="8" type="ORF">GCM10009849_36860</name>
</gene>
<feature type="transmembrane region" description="Helical" evidence="6">
    <location>
        <begin position="20"/>
        <end position="41"/>
    </location>
</feature>
<accession>A0ABN3C3V9</accession>
<feature type="transmembrane region" description="Helical" evidence="6">
    <location>
        <begin position="145"/>
        <end position="165"/>
    </location>
</feature>
<dbReference type="Gene3D" id="1.20.1250.20">
    <property type="entry name" value="MFS general substrate transporter like domains"/>
    <property type="match status" value="1"/>
</dbReference>
<protein>
    <submittedName>
        <fullName evidence="8">3-(3-hydroxy-phenyl)propionate transporter MhpT</fullName>
    </submittedName>
</protein>
<keyword evidence="9" id="KW-1185">Reference proteome</keyword>
<feature type="transmembrane region" description="Helical" evidence="6">
    <location>
        <begin position="113"/>
        <end position="133"/>
    </location>
</feature>
<dbReference type="PANTHER" id="PTHR43124">
    <property type="entry name" value="PURINE EFFLUX PUMP PBUE"/>
    <property type="match status" value="1"/>
</dbReference>
<keyword evidence="2" id="KW-1003">Cell membrane</keyword>
<dbReference type="SUPFAM" id="SSF103473">
    <property type="entry name" value="MFS general substrate transporter"/>
    <property type="match status" value="1"/>
</dbReference>
<evidence type="ECO:0000256" key="4">
    <source>
        <dbReference type="ARBA" id="ARBA00022989"/>
    </source>
</evidence>
<feature type="transmembrane region" description="Helical" evidence="6">
    <location>
        <begin position="207"/>
        <end position="233"/>
    </location>
</feature>
<name>A0ABN3C3V9_9MICC</name>
<sequence length="391" mass="40597">MTATRDSDQKTRTHGVPNRVLMGIGFLSFFDRFATPPMLLVLADRTGLSLGEAVGLVASYSLLYALGQPLWGFVSDRFGRVSVLRTALTGLLIAAAASTILSSYVPLLLARSAAGLMAGCLYPTLLTIIGDTRTGIEKARGLSDLQVYSSLGTTVATLAAGSLAAFTDWRLVFGLPALGCLALLFSLRHTHDAAAHLRGPADFRRAFSGAALGVYGIAVLEGAVLMGVLTYIVPALQDAGVPIALAGVLAAGYGVGVIVGARIMRRLVRRFSRTQLMGIGGGVIIAAYAVSALSQDPAALTVTSLLIGATNAVLHSSLQGWATEVAPEARATTVALFAGSLFLGSSLGTFLTAGYADERQYGVIFLLGLAAAVVLTAVVTFAHAGWERRRA</sequence>
<dbReference type="InterPro" id="IPR050189">
    <property type="entry name" value="MFS_Efflux_Transporters"/>
</dbReference>
<evidence type="ECO:0000313" key="9">
    <source>
        <dbReference type="Proteomes" id="UP001500432"/>
    </source>
</evidence>
<dbReference type="InterPro" id="IPR020846">
    <property type="entry name" value="MFS_dom"/>
</dbReference>
<feature type="transmembrane region" description="Helical" evidence="6">
    <location>
        <begin position="299"/>
        <end position="322"/>
    </location>
</feature>
<keyword evidence="4 6" id="KW-1133">Transmembrane helix</keyword>